<keyword evidence="1" id="KW-0677">Repeat</keyword>
<name>A0A9P1C8H2_9DINO</name>
<dbReference type="PROSITE" id="PS50157">
    <property type="entry name" value="ZINC_FINGER_C2H2_2"/>
    <property type="match status" value="1"/>
</dbReference>
<dbReference type="InterPro" id="IPR003409">
    <property type="entry name" value="MORN"/>
</dbReference>
<evidence type="ECO:0000313" key="9">
    <source>
        <dbReference type="EMBL" id="CAL4774281.1"/>
    </source>
</evidence>
<feature type="region of interest" description="Disordered" evidence="4">
    <location>
        <begin position="220"/>
        <end position="319"/>
    </location>
</feature>
<feature type="region of interest" description="Disordered" evidence="4">
    <location>
        <begin position="922"/>
        <end position="941"/>
    </location>
</feature>
<dbReference type="InterPro" id="IPR000477">
    <property type="entry name" value="RT_dom"/>
</dbReference>
<comment type="caution">
    <text evidence="7">The sequence shown here is derived from an EMBL/GenBank/DDBJ whole genome shotgun (WGS) entry which is preliminary data.</text>
</comment>
<keyword evidence="3" id="KW-0175">Coiled coil</keyword>
<evidence type="ECO:0000313" key="8">
    <source>
        <dbReference type="EMBL" id="CAL1140344.1"/>
    </source>
</evidence>
<dbReference type="EMBL" id="CAMXCT030001122">
    <property type="protein sequence ID" value="CAL4774281.1"/>
    <property type="molecule type" value="Genomic_DNA"/>
</dbReference>
<feature type="compositionally biased region" description="Polar residues" evidence="4">
    <location>
        <begin position="308"/>
        <end position="319"/>
    </location>
</feature>
<reference evidence="8" key="2">
    <citation type="submission" date="2024-04" db="EMBL/GenBank/DDBJ databases">
        <authorList>
            <person name="Chen Y."/>
            <person name="Shah S."/>
            <person name="Dougan E. K."/>
            <person name="Thang M."/>
            <person name="Chan C."/>
        </authorList>
    </citation>
    <scope>NUCLEOTIDE SEQUENCE [LARGE SCALE GENOMIC DNA]</scope>
</reference>
<dbReference type="EMBL" id="CAMXCT010001122">
    <property type="protein sequence ID" value="CAI3986969.1"/>
    <property type="molecule type" value="Genomic_DNA"/>
</dbReference>
<feature type="compositionally biased region" description="Basic and acidic residues" evidence="4">
    <location>
        <begin position="2684"/>
        <end position="2694"/>
    </location>
</feature>
<evidence type="ECO:0000313" key="7">
    <source>
        <dbReference type="EMBL" id="CAI3986969.1"/>
    </source>
</evidence>
<dbReference type="PANTHER" id="PTHR23084">
    <property type="entry name" value="PHOSPHATIDYLINOSITOL-4-PHOSPHATE 5-KINASE RELATED"/>
    <property type="match status" value="1"/>
</dbReference>
<keyword evidence="2" id="KW-0862">Zinc</keyword>
<accession>A0A9P1C8H2</accession>
<dbReference type="GO" id="GO:0008270">
    <property type="term" value="F:zinc ion binding"/>
    <property type="evidence" value="ECO:0007669"/>
    <property type="project" value="UniProtKB-KW"/>
</dbReference>
<dbReference type="Pfam" id="PF02493">
    <property type="entry name" value="MORN"/>
    <property type="match status" value="6"/>
</dbReference>
<organism evidence="7">
    <name type="scientific">Cladocopium goreaui</name>
    <dbReference type="NCBI Taxonomy" id="2562237"/>
    <lineage>
        <taxon>Eukaryota</taxon>
        <taxon>Sar</taxon>
        <taxon>Alveolata</taxon>
        <taxon>Dinophyceae</taxon>
        <taxon>Suessiales</taxon>
        <taxon>Symbiodiniaceae</taxon>
        <taxon>Cladocopium</taxon>
    </lineage>
</organism>
<evidence type="ECO:0000256" key="1">
    <source>
        <dbReference type="ARBA" id="ARBA00022737"/>
    </source>
</evidence>
<dbReference type="PANTHER" id="PTHR23084:SF179">
    <property type="entry name" value="OS10G0565000 PROTEIN"/>
    <property type="match status" value="1"/>
</dbReference>
<keyword evidence="2" id="KW-0863">Zinc-finger</keyword>
<dbReference type="SUPFAM" id="SSF82185">
    <property type="entry name" value="Histone H3 K4-specific methyltransferase SET7/9 N-terminal domain"/>
    <property type="match status" value="2"/>
</dbReference>
<feature type="region of interest" description="Disordered" evidence="4">
    <location>
        <begin position="2682"/>
        <end position="2702"/>
    </location>
</feature>
<keyword evidence="10" id="KW-1185">Reference proteome</keyword>
<feature type="domain" description="Reverse transcriptase" evidence="6">
    <location>
        <begin position="1830"/>
        <end position="2117"/>
    </location>
</feature>
<evidence type="ECO:0000259" key="5">
    <source>
        <dbReference type="PROSITE" id="PS50157"/>
    </source>
</evidence>
<evidence type="ECO:0000313" key="10">
    <source>
        <dbReference type="Proteomes" id="UP001152797"/>
    </source>
</evidence>
<dbReference type="OrthoDB" id="410104at2759"/>
<dbReference type="SMART" id="SM00698">
    <property type="entry name" value="MORN"/>
    <property type="match status" value="6"/>
</dbReference>
<proteinExistence type="predicted"/>
<sequence length="2723" mass="307676">VTRYSGQWHQDLQHGFGVESWEEGSCFEGEFRGGQKNGVGVYRWADGSMYEGSWRRNAIHGPGHYLGHDQREFRGRWKNSMIHGCGIYSWPDGRAYEGQYANDRKTGYGIFSWPDCRRYEGFWHNGKQHGEGRFRRNRAVARFWWWKIRTGHTSPSPEVLRWILHTLRTHHSADTQYIHRISLALQIAKMAQPWHCTWCKKDIKGTFSNCGFCGAHWSECRPQTPRSSRSTKSPKRRQSQAWTYAGEWDPDPNGNYYQGPWTGSYGAAKSPKRGPKKSPARSHKGKQDGRSKSQARHIPPQEPEWTLDSDSMVKSTPASAAVNSAAETHLKELAAAVKQMDQPLTADVQKALANASKVVVVDPTIQLQSAAAKLRNARDQLLQARRARQNLHNSWAKFIAEAVQRWNQHTEDFDARDAEHMKAIQEAMDKYQNAKEMMEVSKEAVSASDIGVPTVVEPSEEELMTDVTPSIHDDMQSMVQTFNRIRDRQAEVLEGSALKKPRLEDGEEAAHERSVYGSRALQPFGGGGQVDCQEACQPLGSPGTMCVHQWTHSILMEENFTAPWVAIERAVDQCIEVYGFDACSQLLEGSSCFHAGRRALPSQSSTSTKAVSFTTQIELLYGSEGDTLLPTVLTHHQLQTWMNKPWTLNAQNVAVVEPLSTLAVSIPAVDPYTGVSNSLFVASVAANPEEPGGHLSGSTVSDSTPMASDRADYDMQSSWHIQLRSDWREHAVSHDPQEGRRWIARSGIMFMAENELEPIANGLSIDIDIRVPPADTDVVSFVDEDDIAYCHHVRHRPMDLQAAHTEVLLMQTVADLPLGSVHRLVLVDVEFHEHLPATDVSTSRRCLSLPHLTQRRTLFRLLGLDIYCDKVRNRCMMWLNNILVEAQQQRSFHLEHGDYLRIALPPWPRAAASISTRTCVSRTRTAPRRSGRSSAALSPGDFHEVGMTDVDEYERRQRPARFHSLDEADHLNLLQVDVGMLSFVPLPPNDMLADEVAKVCRLVDSTADMTHPVDKLDDEPVGRLQQARSQAARDNPMQAIVNGLPTFVQELFEIRLQHQHQADDHASPHTYVETWFSDHVRRPHSGLGRMVRLDADPQSWYTAIVMAWEDHVDPFHELLCQIVQPFPEGGDPEAVAHIILVQNVIPHHSSVLVSITDYAEDPWHPRLMCLMVADTHVHRDLLRLVDLQNACAQASAHTQCRTWRGEDEITADPNVPVQHGAAIHFTIQRDIPWQAGASHATTPDDDDSDGLHLLQKSSGRNRLQLDALLTDVVTPVWVTIDCQKVLLQELLKESLAAITMLIFWCLFVPFYIGWNIGLRQLFNGHVDAPPLHDLHWRFNIAQPLTSLPQVGQQPIAQRRDAQPQGPREATNIKLQFATANVLTLFPGQQYASNYMSARAEQLDHQFHDLGVHFIGLQETRSRQDGHFRLPHYHVLSAPASQRGVGGVQLWVHQCLLDGRVKLEVDTSHLHILHATAQSWRLFVLADANSRVGSVCSDAIGDWQPDPENTKGTTARLDYIACPHDLHDDAIETWIDERIDLTISREDHACVRAQVPLSFHVAHTTKRRKTKSLSGTLQWPDWKMDVHSHAAAIQLWLRQKQEIPRPMRKSHLTMETAKLIQAKQFHRQCLAKVRRHRRLALLRHIFESWRDDREHQPNLLPWLRQCDVQEATHFQAFSDLAPRVVQAVRQDDATFYESLAEQAGRESLKSSRHLWQAIKFTLPKWRAKQRSNLRCVGPTVEEKAAHYNQLEAGCTTSFDELLLSCWTHQQKNMYEAPLCIPMHELPTRATVEHLCATLKTNKAPGVDAISPNTLKVQGLPMAAEITSLFLKMWTTGAEPWQWKGGLVHTIGKKKKSHHIQDMRGIALIDVLSKLSHAVMRAQMMPALHAAREPLQLGGFAHQSTMFATHYLRAFEQAASSKHMSSCVLFLDIKSAFHSLVREAVFDMPPTLPDRLHEVLEAAGCDPSEVMKHCAQERIGQQFSPTLARLLSDAHTCTWYTLAASDEVHHTMRGSRPGSPLADAAYNALMIAIIKDIQKILDSRPLFVQAHCQLGVRPRIVAWVDDLALPMVFPTADALIEETAAVMHEVDHVCRSYGLVLNMQPKKTEAVVAFRGLILEFVTAASDHQFSWIPALRHALTWLRGMDPTLLHWDPHHAPVHIIWQWLTDCADTGPRLVRRLFRRALQQGGTIERAVRAHWQLLQCIAPAAILGHDDVAVVPDLAAHECRLCARHFGTVHQLHVHQWLAHELISPERSMMTSTTCLACHKCHWTSQRLQQHLRNSRRHPNGCYERLTWRCPPVRCVPEIDEHAPHQRFHRQPAMIVDTVPNYAECTLTTRAEADAVLNQCWQDEGLPNDIDLHFLSQRHAEFDGVMKARQHCHMDDVEGIFFELVVKAEGTSTLPHGVLGEWALCLWILDCLWLSRFPVFPVEVFRALDDALQQFLHDSHIGRLVCWKRRMDEAYQPDLTMIKSREVLHRALEPIIDPCALQHQFLDEVFACHFDLPPAGQIPLCKLDGRVVILVLHLFSGRRRIGDCHWWAQHIAAKILPEYPVVLLSVDTAIDLVYGDLSTGANFQRILKLAQSGTVAGSLTGPPCETFAAARDIQLESRGPRPLRTAHSPWCLPERSYGEMRQCATGTELLMNSLQLETIVCQGGGSIMEHPDEPKDEQKVSVWTAAPSWLSGKKGDERLEEPVPQRAPGDVAPEVLHRGCQSNYVHHSDVPF</sequence>
<dbReference type="PROSITE" id="PS50878">
    <property type="entry name" value="RT_POL"/>
    <property type="match status" value="1"/>
</dbReference>
<feature type="compositionally biased region" description="Basic residues" evidence="4">
    <location>
        <begin position="270"/>
        <end position="284"/>
    </location>
</feature>
<protein>
    <submittedName>
        <fullName evidence="9">MORN repeat-containing protein 5</fullName>
    </submittedName>
</protein>
<dbReference type="Gene3D" id="2.20.110.10">
    <property type="entry name" value="Histone H3 K4-specific methyltransferase SET7/9 N-terminal domain"/>
    <property type="match status" value="2"/>
</dbReference>
<dbReference type="InterPro" id="IPR013087">
    <property type="entry name" value="Znf_C2H2_type"/>
</dbReference>
<feature type="compositionally biased region" description="Low complexity" evidence="4">
    <location>
        <begin position="221"/>
        <end position="231"/>
    </location>
</feature>
<gene>
    <name evidence="7" type="ORF">C1SCF055_LOCUS14278</name>
</gene>
<dbReference type="PROSITE" id="PS00028">
    <property type="entry name" value="ZINC_FINGER_C2H2_1"/>
    <property type="match status" value="1"/>
</dbReference>
<feature type="coiled-coil region" evidence="3">
    <location>
        <begin position="367"/>
        <end position="394"/>
    </location>
</feature>
<keyword evidence="2" id="KW-0479">Metal-binding</keyword>
<evidence type="ECO:0000256" key="4">
    <source>
        <dbReference type="SAM" id="MobiDB-lite"/>
    </source>
</evidence>
<feature type="domain" description="C2H2-type" evidence="5">
    <location>
        <begin position="2224"/>
        <end position="2252"/>
    </location>
</feature>
<dbReference type="EMBL" id="CAMXCT020001122">
    <property type="protein sequence ID" value="CAL1140344.1"/>
    <property type="molecule type" value="Genomic_DNA"/>
</dbReference>
<reference evidence="7" key="1">
    <citation type="submission" date="2022-10" db="EMBL/GenBank/DDBJ databases">
        <authorList>
            <person name="Chen Y."/>
            <person name="Dougan E. K."/>
            <person name="Chan C."/>
            <person name="Rhodes N."/>
            <person name="Thang M."/>
        </authorList>
    </citation>
    <scope>NUCLEOTIDE SEQUENCE</scope>
</reference>
<dbReference type="Proteomes" id="UP001152797">
    <property type="component" value="Unassembled WGS sequence"/>
</dbReference>
<feature type="non-terminal residue" evidence="7">
    <location>
        <position position="2723"/>
    </location>
</feature>
<evidence type="ECO:0000256" key="2">
    <source>
        <dbReference type="PROSITE-ProRule" id="PRU00042"/>
    </source>
</evidence>
<evidence type="ECO:0000256" key="3">
    <source>
        <dbReference type="SAM" id="Coils"/>
    </source>
</evidence>
<evidence type="ECO:0000259" key="6">
    <source>
        <dbReference type="PROSITE" id="PS50878"/>
    </source>
</evidence>